<reference evidence="2 3" key="1">
    <citation type="submission" date="2019-03" db="EMBL/GenBank/DDBJ databases">
        <title>Glutamicibacter sp. LJH19 genome.</title>
        <authorList>
            <person name="Sinai Borker S."/>
            <person name="Kumar R."/>
        </authorList>
    </citation>
    <scope>NUCLEOTIDE SEQUENCE [LARGE SCALE GENOMIC DNA]</scope>
    <source>
        <strain evidence="2 3">LJH19</strain>
    </source>
</reference>
<organism evidence="2 3">
    <name type="scientific">Glutamicibacter arilaitensis</name>
    <dbReference type="NCBI Taxonomy" id="256701"/>
    <lineage>
        <taxon>Bacteria</taxon>
        <taxon>Bacillati</taxon>
        <taxon>Actinomycetota</taxon>
        <taxon>Actinomycetes</taxon>
        <taxon>Micrococcales</taxon>
        <taxon>Micrococcaceae</taxon>
        <taxon>Glutamicibacter</taxon>
    </lineage>
</organism>
<dbReference type="PROSITE" id="PS51257">
    <property type="entry name" value="PROKAR_LIPOPROTEIN"/>
    <property type="match status" value="1"/>
</dbReference>
<dbReference type="EMBL" id="SPDS01000002">
    <property type="protein sequence ID" value="TFH55165.1"/>
    <property type="molecule type" value="Genomic_DNA"/>
</dbReference>
<sequence length="130" mass="13832">MNTMRKVHSLAAVLAAIAISISGCANFDAVRTSNISEECQSAIQKQNEAWSDPETPEKQIKEAEQASLGACKNLDEWSSAVSSNPGSMGYQELDTEAAANTVYLSCASNDPERQTPVCADAAQRGYLDAS</sequence>
<name>A0A4Y8TV08_9MICC</name>
<dbReference type="AlphaFoldDB" id="A0A4Y8TV08"/>
<evidence type="ECO:0000313" key="2">
    <source>
        <dbReference type="EMBL" id="TFH55165.1"/>
    </source>
</evidence>
<protein>
    <recommendedName>
        <fullName evidence="4">Lipoprotein</fullName>
    </recommendedName>
</protein>
<proteinExistence type="predicted"/>
<accession>A0A4Y8TV08</accession>
<comment type="caution">
    <text evidence="2">The sequence shown here is derived from an EMBL/GenBank/DDBJ whole genome shotgun (WGS) entry which is preliminary data.</text>
</comment>
<feature type="chain" id="PRO_5039151943" description="Lipoprotein" evidence="1">
    <location>
        <begin position="26"/>
        <end position="130"/>
    </location>
</feature>
<gene>
    <name evidence="2" type="ORF">EXY26_14565</name>
</gene>
<feature type="signal peptide" evidence="1">
    <location>
        <begin position="1"/>
        <end position="25"/>
    </location>
</feature>
<evidence type="ECO:0000256" key="1">
    <source>
        <dbReference type="SAM" id="SignalP"/>
    </source>
</evidence>
<dbReference type="RefSeq" id="WP_134780952.1">
    <property type="nucleotide sequence ID" value="NZ_JBQQGL010000013.1"/>
</dbReference>
<keyword evidence="1" id="KW-0732">Signal</keyword>
<dbReference type="Proteomes" id="UP000297638">
    <property type="component" value="Unassembled WGS sequence"/>
</dbReference>
<evidence type="ECO:0000313" key="3">
    <source>
        <dbReference type="Proteomes" id="UP000297638"/>
    </source>
</evidence>
<evidence type="ECO:0008006" key="4">
    <source>
        <dbReference type="Google" id="ProtNLM"/>
    </source>
</evidence>